<dbReference type="SUPFAM" id="SSF52833">
    <property type="entry name" value="Thioredoxin-like"/>
    <property type="match status" value="1"/>
</dbReference>
<dbReference type="SUPFAM" id="SSF47616">
    <property type="entry name" value="GST C-terminal domain-like"/>
    <property type="match status" value="1"/>
</dbReference>
<protein>
    <submittedName>
        <fullName evidence="3">Glutathione S-transferase family protein</fullName>
    </submittedName>
</protein>
<dbReference type="Pfam" id="PF13410">
    <property type="entry name" value="GST_C_2"/>
    <property type="match status" value="1"/>
</dbReference>
<dbReference type="InterPro" id="IPR036249">
    <property type="entry name" value="Thioredoxin-like_sf"/>
</dbReference>
<dbReference type="EMBL" id="JAVUPU010000001">
    <property type="protein sequence ID" value="MDT9597338.1"/>
    <property type="molecule type" value="Genomic_DNA"/>
</dbReference>
<dbReference type="PANTHER" id="PTHR44051:SF21">
    <property type="entry name" value="GLUTATHIONE S-TRANSFERASE FAMILY PROTEIN"/>
    <property type="match status" value="1"/>
</dbReference>
<reference evidence="3 4" key="1">
    <citation type="submission" date="2023-05" db="EMBL/GenBank/DDBJ databases">
        <authorList>
            <person name="Guo Y."/>
        </authorList>
    </citation>
    <scope>NUCLEOTIDE SEQUENCE [LARGE SCALE GENOMIC DNA]</scope>
    <source>
        <strain evidence="3 4">GR2756</strain>
    </source>
</reference>
<dbReference type="PANTHER" id="PTHR44051">
    <property type="entry name" value="GLUTATHIONE S-TRANSFERASE-RELATED"/>
    <property type="match status" value="1"/>
</dbReference>
<evidence type="ECO:0000313" key="3">
    <source>
        <dbReference type="EMBL" id="MDT9597338.1"/>
    </source>
</evidence>
<dbReference type="SFLD" id="SFLDG00358">
    <property type="entry name" value="Main_(cytGST)"/>
    <property type="match status" value="1"/>
</dbReference>
<dbReference type="Gene3D" id="3.40.30.10">
    <property type="entry name" value="Glutaredoxin"/>
    <property type="match status" value="1"/>
</dbReference>
<feature type="domain" description="GST C-terminal" evidence="2">
    <location>
        <begin position="85"/>
        <end position="207"/>
    </location>
</feature>
<evidence type="ECO:0000259" key="2">
    <source>
        <dbReference type="PROSITE" id="PS50405"/>
    </source>
</evidence>
<dbReference type="InterPro" id="IPR004045">
    <property type="entry name" value="Glutathione_S-Trfase_N"/>
</dbReference>
<dbReference type="PROSITE" id="PS50404">
    <property type="entry name" value="GST_NTER"/>
    <property type="match status" value="1"/>
</dbReference>
<evidence type="ECO:0000259" key="1">
    <source>
        <dbReference type="PROSITE" id="PS50404"/>
    </source>
</evidence>
<dbReference type="Gene3D" id="1.20.1050.10">
    <property type="match status" value="1"/>
</dbReference>
<dbReference type="RefSeq" id="WP_315722479.1">
    <property type="nucleotide sequence ID" value="NZ_JAVUPU010000001.1"/>
</dbReference>
<name>A0ABU3Q1R5_9SPHN</name>
<comment type="caution">
    <text evidence="3">The sequence shown here is derived from an EMBL/GenBank/DDBJ whole genome shotgun (WGS) entry which is preliminary data.</text>
</comment>
<gene>
    <name evidence="3" type="ORF">RQX22_00040</name>
</gene>
<keyword evidence="4" id="KW-1185">Reference proteome</keyword>
<dbReference type="Proteomes" id="UP001259572">
    <property type="component" value="Unassembled WGS sequence"/>
</dbReference>
<proteinExistence type="predicted"/>
<dbReference type="CDD" id="cd03046">
    <property type="entry name" value="GST_N_GTT1_like"/>
    <property type="match status" value="1"/>
</dbReference>
<dbReference type="InterPro" id="IPR040079">
    <property type="entry name" value="Glutathione_S-Trfase"/>
</dbReference>
<dbReference type="InterPro" id="IPR036282">
    <property type="entry name" value="Glutathione-S-Trfase_C_sf"/>
</dbReference>
<dbReference type="InterPro" id="IPR010987">
    <property type="entry name" value="Glutathione-S-Trfase_C-like"/>
</dbReference>
<organism evidence="3 4">
    <name type="scientific">Sphingosinicella rhizophila</name>
    <dbReference type="NCBI Taxonomy" id="3050082"/>
    <lineage>
        <taxon>Bacteria</taxon>
        <taxon>Pseudomonadati</taxon>
        <taxon>Pseudomonadota</taxon>
        <taxon>Alphaproteobacteria</taxon>
        <taxon>Sphingomonadales</taxon>
        <taxon>Sphingosinicellaceae</taxon>
        <taxon>Sphingosinicella</taxon>
    </lineage>
</organism>
<dbReference type="SFLD" id="SFLDS00019">
    <property type="entry name" value="Glutathione_Transferase_(cytos"/>
    <property type="match status" value="1"/>
</dbReference>
<dbReference type="PROSITE" id="PS50405">
    <property type="entry name" value="GST_CTER"/>
    <property type="match status" value="1"/>
</dbReference>
<evidence type="ECO:0000313" key="4">
    <source>
        <dbReference type="Proteomes" id="UP001259572"/>
    </source>
</evidence>
<sequence>MIQLYHCARARSFRPLWMLEEMGLPYQLHLLPFPPRALRKDYLGINPLGTVPYMVDGAVRMSESTGICHYLAETHGPTDLRIAPGEPDYASYVNWLFFSDATLTFPQAIVLRYGQFEAPERKSAQVTEDYAQFFRGRMRTVTAALAERDFLCGGRFTTADVAIGYALHLAEVWSGLSGDFAPEVAAYLERLRARPAFQRAIAAETKS</sequence>
<feature type="domain" description="GST N-terminal" evidence="1">
    <location>
        <begin position="1"/>
        <end position="79"/>
    </location>
</feature>
<dbReference type="Pfam" id="PF13409">
    <property type="entry name" value="GST_N_2"/>
    <property type="match status" value="1"/>
</dbReference>
<accession>A0ABU3Q1R5</accession>
<dbReference type="SFLD" id="SFLDG01150">
    <property type="entry name" value="Main.1:_Beta-like"/>
    <property type="match status" value="1"/>
</dbReference>